<dbReference type="Gene3D" id="3.10.20.30">
    <property type="match status" value="1"/>
</dbReference>
<evidence type="ECO:0000313" key="1">
    <source>
        <dbReference type="EMBL" id="RYP85273.1"/>
    </source>
</evidence>
<dbReference type="Proteomes" id="UP000295198">
    <property type="component" value="Unassembled WGS sequence"/>
</dbReference>
<dbReference type="OrthoDB" id="4331766at2"/>
<name>A0A4Q4ZBH8_9ACTN</name>
<comment type="caution">
    <text evidence="1">The sequence shown here is derived from an EMBL/GenBank/DDBJ whole genome shotgun (WGS) entry which is preliminary data.</text>
</comment>
<accession>A0A4Q4ZBH8</accession>
<dbReference type="CDD" id="cd17040">
    <property type="entry name" value="Ubl_MoaD_like"/>
    <property type="match status" value="1"/>
</dbReference>
<organism evidence="1 2">
    <name type="scientific">Nocardioides guangzhouensis</name>
    <dbReference type="NCBI Taxonomy" id="2497878"/>
    <lineage>
        <taxon>Bacteria</taxon>
        <taxon>Bacillati</taxon>
        <taxon>Actinomycetota</taxon>
        <taxon>Actinomycetes</taxon>
        <taxon>Propionibacteriales</taxon>
        <taxon>Nocardioidaceae</taxon>
        <taxon>Nocardioides</taxon>
    </lineage>
</organism>
<dbReference type="SUPFAM" id="SSF54285">
    <property type="entry name" value="MoaD/ThiS"/>
    <property type="match status" value="1"/>
</dbReference>
<protein>
    <submittedName>
        <fullName evidence="1">MoaD/ThiS family protein</fullName>
    </submittedName>
</protein>
<dbReference type="EMBL" id="SDKM01000018">
    <property type="protein sequence ID" value="RYP85273.1"/>
    <property type="molecule type" value="Genomic_DNA"/>
</dbReference>
<reference evidence="1 2" key="1">
    <citation type="submission" date="2019-01" db="EMBL/GenBank/DDBJ databases">
        <title>Nocardioides guangzhouensis sp. nov., an actinobacterium isolated from soil.</title>
        <authorList>
            <person name="Fu Y."/>
            <person name="Cai Y."/>
            <person name="Lin Z."/>
            <person name="Chen P."/>
        </authorList>
    </citation>
    <scope>NUCLEOTIDE SEQUENCE [LARGE SCALE GENOMIC DNA]</scope>
    <source>
        <strain evidence="1 2">130</strain>
    </source>
</reference>
<keyword evidence="2" id="KW-1185">Reference proteome</keyword>
<dbReference type="AlphaFoldDB" id="A0A4Q4ZBH8"/>
<gene>
    <name evidence="1" type="ORF">EKO23_13090</name>
</gene>
<dbReference type="InterPro" id="IPR016155">
    <property type="entry name" value="Mopterin_synth/thiamin_S_b"/>
</dbReference>
<proteinExistence type="predicted"/>
<evidence type="ECO:0000313" key="2">
    <source>
        <dbReference type="Proteomes" id="UP000295198"/>
    </source>
</evidence>
<dbReference type="InterPro" id="IPR012675">
    <property type="entry name" value="Beta-grasp_dom_sf"/>
</dbReference>
<sequence>MVRYWAAARAAAGVAQDRVPVDGPVSLADLRSRALALHPDAPRLADVVGACSVLIGDEPLGTRDPADVQVAPGSSVEFLPPFAGG</sequence>